<sequence>MSERDLPSRVMNEPPNANAQLPLHAPIHSSKSVPSLNSPCGADGQIASSVASRSSHEVFNATYNSTASSNGIHQPQPHTGLRSRSSQNLNDNRSLNNYPATISGSLPNRQPSNPNLSNNASSQYGQNLGQMPHHLQHQQHPMYHQHQQQQQQQQQQQHQQFLYSQHNTLSDNGERFYQNLNVYRNPEFQNSSVHENSINSATKTKILSPQQERASQQFQRSFRGSQTSLVQQSPGRPSHDTLSPYMRDRPSSAYLQKENLPPSTMNMSNRSQSARDMLRQEAKLQEMTEEVRRREMRANYSPQQQHYSVSPSRPLSSACENMEATAPGYHHQPNDGQPMRPPYPSHKNGLMRPTLEEIGYRESPPPPPPPPTSTHPLYQTNNSQRSPDNRYTASVGEPPKGGYYPSSPVTSASKRQTLGTNPWEREEREKEAERRREAVKEWRDQQISELLSLGANRNQLQEEQLRSLKLDKEFERRAQEEDDDDDEDQEATERVQNLMKATREHDELRSSGGGGGGVVTTKAANNFSPHAPAARWTNVQPHANGTATRFQASHNAMEEKERLRRLKDMKMKQVEVEAAKVEESRLKCKEDEGHAAAVNGHGHGHASNVCLSKSMSRPTHLRLDTSTASVSSHSVAAVAAAANSLEGERGGSVNSGRVNQAADYGSATGPQHRLDHLIEYTHNAPPPPERGSSFAVMSQTYRTTPVAVSVSAASSTPSHKHDASLATTSSSAKKAVSFQEATREILSSSPPPPPPPAEKVLEDPNRFISEAESMLASPKSPDTQFVSATPGVIGTQEVYKDPRQRRLAEQQHQKLLSNKIVPVPEKLTFKEKMKMFAMETGEEGTPKDKVKISRAQRDIDNLNSPSTSTAAAAHRNVADEDDDDDDDVDDVENQITASSTK</sequence>
<reference evidence="3 4" key="1">
    <citation type="submission" date="2024-03" db="EMBL/GenBank/DDBJ databases">
        <title>Adaptation during the transition from Ophiocordyceps entomopathogen to insect associate is accompanied by gene loss and intensified selection.</title>
        <authorList>
            <person name="Ward C.M."/>
            <person name="Onetto C.A."/>
            <person name="Borneman A.R."/>
        </authorList>
    </citation>
    <scope>NUCLEOTIDE SEQUENCE [LARGE SCALE GENOMIC DNA]</scope>
    <source>
        <strain evidence="3">AWRI1</strain>
        <tissue evidence="3">Single Adult Female</tissue>
    </source>
</reference>
<dbReference type="AlphaFoldDB" id="A0AAN9TYJ0"/>
<feature type="compositionally biased region" description="Pro residues" evidence="2">
    <location>
        <begin position="363"/>
        <end position="373"/>
    </location>
</feature>
<dbReference type="InterPro" id="IPR028842">
    <property type="entry name" value="Afadin"/>
</dbReference>
<feature type="compositionally biased region" description="Polar residues" evidence="2">
    <location>
        <begin position="29"/>
        <end position="38"/>
    </location>
</feature>
<proteinExistence type="predicted"/>
<feature type="region of interest" description="Disordered" evidence="2">
    <location>
        <begin position="204"/>
        <end position="247"/>
    </location>
</feature>
<feature type="coiled-coil region" evidence="1">
    <location>
        <begin position="270"/>
        <end position="297"/>
    </location>
</feature>
<feature type="region of interest" description="Disordered" evidence="2">
    <location>
        <begin position="856"/>
        <end position="901"/>
    </location>
</feature>
<dbReference type="PANTHER" id="PTHR10398:SF2">
    <property type="entry name" value="AFADIN"/>
    <property type="match status" value="1"/>
</dbReference>
<feature type="region of interest" description="Disordered" evidence="2">
    <location>
        <begin position="712"/>
        <end position="761"/>
    </location>
</feature>
<feature type="compositionally biased region" description="Acidic residues" evidence="2">
    <location>
        <begin position="480"/>
        <end position="490"/>
    </location>
</feature>
<gene>
    <name evidence="3" type="ORF">V9T40_013073</name>
</gene>
<feature type="compositionally biased region" description="Low complexity" evidence="2">
    <location>
        <begin position="130"/>
        <end position="161"/>
    </location>
</feature>
<evidence type="ECO:0000313" key="3">
    <source>
        <dbReference type="EMBL" id="KAK7595248.1"/>
    </source>
</evidence>
<organism evidence="3 4">
    <name type="scientific">Parthenolecanium corni</name>
    <dbReference type="NCBI Taxonomy" id="536013"/>
    <lineage>
        <taxon>Eukaryota</taxon>
        <taxon>Metazoa</taxon>
        <taxon>Ecdysozoa</taxon>
        <taxon>Arthropoda</taxon>
        <taxon>Hexapoda</taxon>
        <taxon>Insecta</taxon>
        <taxon>Pterygota</taxon>
        <taxon>Neoptera</taxon>
        <taxon>Paraneoptera</taxon>
        <taxon>Hemiptera</taxon>
        <taxon>Sternorrhyncha</taxon>
        <taxon>Coccoidea</taxon>
        <taxon>Coccidae</taxon>
        <taxon>Parthenolecanium</taxon>
    </lineage>
</organism>
<feature type="compositionally biased region" description="Acidic residues" evidence="2">
    <location>
        <begin position="879"/>
        <end position="892"/>
    </location>
</feature>
<dbReference type="Proteomes" id="UP001367676">
    <property type="component" value="Unassembled WGS sequence"/>
</dbReference>
<name>A0AAN9TYJ0_9HEMI</name>
<feature type="compositionally biased region" description="Polar residues" evidence="2">
    <location>
        <begin position="300"/>
        <end position="319"/>
    </location>
</feature>
<dbReference type="GO" id="GO:0005911">
    <property type="term" value="C:cell-cell junction"/>
    <property type="evidence" value="ECO:0007669"/>
    <property type="project" value="InterPro"/>
</dbReference>
<dbReference type="EMBL" id="JBBCAQ010000018">
    <property type="protein sequence ID" value="KAK7595248.1"/>
    <property type="molecule type" value="Genomic_DNA"/>
</dbReference>
<dbReference type="PANTHER" id="PTHR10398">
    <property type="entry name" value="AFADIN"/>
    <property type="match status" value="1"/>
</dbReference>
<feature type="compositionally biased region" description="Low complexity" evidence="2">
    <location>
        <begin position="724"/>
        <end position="735"/>
    </location>
</feature>
<feature type="compositionally biased region" description="Polar residues" evidence="2">
    <location>
        <begin position="861"/>
        <end position="870"/>
    </location>
</feature>
<feature type="compositionally biased region" description="Basic and acidic residues" evidence="2">
    <location>
        <begin position="423"/>
        <end position="442"/>
    </location>
</feature>
<protein>
    <recommendedName>
        <fullName evidence="5">Afadin</fullName>
    </recommendedName>
</protein>
<feature type="compositionally biased region" description="Low complexity" evidence="2">
    <location>
        <begin position="111"/>
        <end position="122"/>
    </location>
</feature>
<keyword evidence="4" id="KW-1185">Reference proteome</keyword>
<keyword evidence="1" id="KW-0175">Coiled coil</keyword>
<feature type="compositionally biased region" description="Low complexity" evidence="2">
    <location>
        <begin position="208"/>
        <end position="228"/>
    </location>
</feature>
<feature type="region of interest" description="Disordered" evidence="2">
    <location>
        <begin position="65"/>
        <end position="161"/>
    </location>
</feature>
<comment type="caution">
    <text evidence="3">The sequence shown here is derived from an EMBL/GenBank/DDBJ whole genome shotgun (WGS) entry which is preliminary data.</text>
</comment>
<accession>A0AAN9TYJ0</accession>
<evidence type="ECO:0000256" key="1">
    <source>
        <dbReference type="SAM" id="Coils"/>
    </source>
</evidence>
<feature type="region of interest" description="Disordered" evidence="2">
    <location>
        <begin position="298"/>
        <end position="442"/>
    </location>
</feature>
<feature type="compositionally biased region" description="Polar residues" evidence="2">
    <location>
        <begin position="407"/>
        <end position="420"/>
    </location>
</feature>
<feature type="region of interest" description="Disordered" evidence="2">
    <location>
        <begin position="1"/>
        <end position="51"/>
    </location>
</feature>
<evidence type="ECO:0000256" key="2">
    <source>
        <dbReference type="SAM" id="MobiDB-lite"/>
    </source>
</evidence>
<evidence type="ECO:0000313" key="4">
    <source>
        <dbReference type="Proteomes" id="UP001367676"/>
    </source>
</evidence>
<feature type="compositionally biased region" description="Polar residues" evidence="2">
    <location>
        <begin position="65"/>
        <end position="110"/>
    </location>
</feature>
<evidence type="ECO:0008006" key="5">
    <source>
        <dbReference type="Google" id="ProtNLM"/>
    </source>
</evidence>
<feature type="region of interest" description="Disordered" evidence="2">
    <location>
        <begin position="464"/>
        <end position="520"/>
    </location>
</feature>
<feature type="compositionally biased region" description="Polar residues" evidence="2">
    <location>
        <begin position="374"/>
        <end position="392"/>
    </location>
</feature>
<feature type="compositionally biased region" description="Basic and acidic residues" evidence="2">
    <location>
        <begin position="464"/>
        <end position="479"/>
    </location>
</feature>